<evidence type="ECO:0000256" key="2">
    <source>
        <dbReference type="PIRSR" id="PIRSR620023-2"/>
    </source>
</evidence>
<evidence type="ECO:0000313" key="3">
    <source>
        <dbReference type="EMBL" id="SHG34285.1"/>
    </source>
</evidence>
<feature type="active site" description="Proton acceptor" evidence="1">
    <location>
        <position position="18"/>
    </location>
</feature>
<keyword evidence="4" id="KW-1185">Reference proteome</keyword>
<dbReference type="EMBL" id="FQUS01000025">
    <property type="protein sequence ID" value="SHG34285.1"/>
    <property type="molecule type" value="Genomic_DNA"/>
</dbReference>
<dbReference type="Gene3D" id="3.40.50.11190">
    <property type="match status" value="1"/>
</dbReference>
<proteinExistence type="predicted"/>
<reference evidence="3 4" key="1">
    <citation type="submission" date="2016-11" db="EMBL/GenBank/DDBJ databases">
        <authorList>
            <person name="Jaros S."/>
            <person name="Januszkiewicz K."/>
            <person name="Wedrychowicz H."/>
        </authorList>
    </citation>
    <scope>NUCLEOTIDE SEQUENCE [LARGE SCALE GENOMIC DNA]</scope>
    <source>
        <strain evidence="3 4">DSM 21986</strain>
    </source>
</reference>
<dbReference type="Gene3D" id="3.40.50.2000">
    <property type="entry name" value="Glycogen Phosphorylase B"/>
    <property type="match status" value="1"/>
</dbReference>
<dbReference type="RefSeq" id="WP_073067649.1">
    <property type="nucleotide sequence ID" value="NZ_FQUS01000025.1"/>
</dbReference>
<evidence type="ECO:0000313" key="4">
    <source>
        <dbReference type="Proteomes" id="UP000184041"/>
    </source>
</evidence>
<protein>
    <submittedName>
        <fullName evidence="3">UDP-2,4-diacetamido-2,4,6-trideoxy-beta-L-altropyranose hydrolase</fullName>
    </submittedName>
</protein>
<dbReference type="AlphaFoldDB" id="A0A1M5J1N9"/>
<feature type="binding site" evidence="2">
    <location>
        <position position="150"/>
    </location>
    <ligand>
        <name>substrate</name>
    </ligand>
</feature>
<feature type="binding site" evidence="2">
    <location>
        <position position="254"/>
    </location>
    <ligand>
        <name>substrate</name>
    </ligand>
</feature>
<dbReference type="NCBIfam" id="TIGR03590">
    <property type="entry name" value="PseG"/>
    <property type="match status" value="1"/>
</dbReference>
<name>A0A1M5J1N9_9BACT</name>
<gene>
    <name evidence="3" type="ORF">SAMN05443144_12539</name>
</gene>
<organism evidence="3 4">
    <name type="scientific">Fodinibius roseus</name>
    <dbReference type="NCBI Taxonomy" id="1194090"/>
    <lineage>
        <taxon>Bacteria</taxon>
        <taxon>Pseudomonadati</taxon>
        <taxon>Balneolota</taxon>
        <taxon>Balneolia</taxon>
        <taxon>Balneolales</taxon>
        <taxon>Balneolaceae</taxon>
        <taxon>Fodinibius</taxon>
    </lineage>
</organism>
<dbReference type="STRING" id="1194090.SAMN05443144_12539"/>
<accession>A0A1M5J1N9</accession>
<dbReference type="GO" id="GO:0016787">
    <property type="term" value="F:hydrolase activity"/>
    <property type="evidence" value="ECO:0007669"/>
    <property type="project" value="UniProtKB-KW"/>
</dbReference>
<keyword evidence="3" id="KW-0378">Hydrolase</keyword>
<dbReference type="SUPFAM" id="SSF53756">
    <property type="entry name" value="UDP-Glycosyltransferase/glycogen phosphorylase"/>
    <property type="match status" value="1"/>
</dbReference>
<sequence length="336" mass="38278">MQRVVFRADGNSEIGLGHVYRSLAFAEMLKEDFKTVFLIKNSIPELKDTILGTCSECSILSDEKQDQELISVIDYINEGDIVVLDGYHFDGEYQKTVRKHCGNVISIDDMHQGHFYSDYILNHCGKLDPEIYDTESYTNLLLGEQYALLRPEFLQAARENNRKIDTSDTLFLSMGGSDFHNLTHKVLRSVIDIDRIMNVNVVIGAANKYYDELRKMAEENPKINMFRNLSAAEMCFLMKKSDIAITPGSGISFEVCAVGMGFISGYYTENQQDIVNWLDETGCASIIGNFCSLEVNDIRNYIKSFLDNVDVSKMVTNQQIVDGYSDKRLRNFFQRL</sequence>
<evidence type="ECO:0000256" key="1">
    <source>
        <dbReference type="PIRSR" id="PIRSR620023-1"/>
    </source>
</evidence>
<dbReference type="InterPro" id="IPR020023">
    <property type="entry name" value="PseG"/>
</dbReference>
<dbReference type="Proteomes" id="UP000184041">
    <property type="component" value="Unassembled WGS sequence"/>
</dbReference>